<dbReference type="EMBL" id="BPLR01008786">
    <property type="protein sequence ID" value="GIY27179.1"/>
    <property type="molecule type" value="Genomic_DNA"/>
</dbReference>
<protein>
    <submittedName>
        <fullName evidence="1">Uncharacterized protein</fullName>
    </submittedName>
</protein>
<gene>
    <name evidence="1" type="ORF">CEXT_184151</name>
</gene>
<accession>A0AAV4S1F7</accession>
<evidence type="ECO:0000313" key="1">
    <source>
        <dbReference type="EMBL" id="GIY27179.1"/>
    </source>
</evidence>
<dbReference type="AlphaFoldDB" id="A0AAV4S1F7"/>
<comment type="caution">
    <text evidence="1">The sequence shown here is derived from an EMBL/GenBank/DDBJ whole genome shotgun (WGS) entry which is preliminary data.</text>
</comment>
<reference evidence="1 2" key="1">
    <citation type="submission" date="2021-06" db="EMBL/GenBank/DDBJ databases">
        <title>Caerostris extrusa draft genome.</title>
        <authorList>
            <person name="Kono N."/>
            <person name="Arakawa K."/>
        </authorList>
    </citation>
    <scope>NUCLEOTIDE SEQUENCE [LARGE SCALE GENOMIC DNA]</scope>
</reference>
<name>A0AAV4S1F7_CAEEX</name>
<proteinExistence type="predicted"/>
<sequence length="90" mass="10235">MQICEEKSVAVSQNPSFPYPLPLHIPIFIQRSNLPPRSTTPTRFHPPLHVVRASRGRRRSPLIPFLIFSTTPLLLFPSQRKLIDSVFSGC</sequence>
<organism evidence="1 2">
    <name type="scientific">Caerostris extrusa</name>
    <name type="common">Bark spider</name>
    <name type="synonym">Caerostris bankana</name>
    <dbReference type="NCBI Taxonomy" id="172846"/>
    <lineage>
        <taxon>Eukaryota</taxon>
        <taxon>Metazoa</taxon>
        <taxon>Ecdysozoa</taxon>
        <taxon>Arthropoda</taxon>
        <taxon>Chelicerata</taxon>
        <taxon>Arachnida</taxon>
        <taxon>Araneae</taxon>
        <taxon>Araneomorphae</taxon>
        <taxon>Entelegynae</taxon>
        <taxon>Araneoidea</taxon>
        <taxon>Araneidae</taxon>
        <taxon>Caerostris</taxon>
    </lineage>
</organism>
<evidence type="ECO:0000313" key="2">
    <source>
        <dbReference type="Proteomes" id="UP001054945"/>
    </source>
</evidence>
<dbReference type="Proteomes" id="UP001054945">
    <property type="component" value="Unassembled WGS sequence"/>
</dbReference>
<keyword evidence="2" id="KW-1185">Reference proteome</keyword>